<gene>
    <name evidence="10" type="primary">LOC107225612</name>
</gene>
<feature type="compositionally biased region" description="Basic residues" evidence="7">
    <location>
        <begin position="435"/>
        <end position="445"/>
    </location>
</feature>
<dbReference type="InterPro" id="IPR022151">
    <property type="entry name" value="Sox_N"/>
</dbReference>
<evidence type="ECO:0000256" key="6">
    <source>
        <dbReference type="PROSITE-ProRule" id="PRU00267"/>
    </source>
</evidence>
<dbReference type="RefSeq" id="XP_015521624.2">
    <property type="nucleotide sequence ID" value="XM_015666138.2"/>
</dbReference>
<name>A0A6J0C5H3_NEOLC</name>
<keyword evidence="3 6" id="KW-0238">DNA-binding</keyword>
<dbReference type="Pfam" id="PF00505">
    <property type="entry name" value="HMG_box"/>
    <property type="match status" value="1"/>
</dbReference>
<dbReference type="InParanoid" id="A0A6J0C5H3"/>
<keyword evidence="9" id="KW-1185">Reference proteome</keyword>
<dbReference type="Pfam" id="PF12444">
    <property type="entry name" value="Sox_N"/>
    <property type="match status" value="1"/>
</dbReference>
<dbReference type="Proteomes" id="UP000829291">
    <property type="component" value="Chromosome 2"/>
</dbReference>
<feature type="compositionally biased region" description="Low complexity" evidence="7">
    <location>
        <begin position="446"/>
        <end position="475"/>
    </location>
</feature>
<accession>A0A6J0C5H3</accession>
<feature type="compositionally biased region" description="Polar residues" evidence="7">
    <location>
        <begin position="243"/>
        <end position="257"/>
    </location>
</feature>
<dbReference type="InterPro" id="IPR036910">
    <property type="entry name" value="HMG_box_dom_sf"/>
</dbReference>
<feature type="region of interest" description="Disordered" evidence="7">
    <location>
        <begin position="154"/>
        <end position="278"/>
    </location>
</feature>
<dbReference type="SUPFAM" id="SSF47095">
    <property type="entry name" value="HMG-box"/>
    <property type="match status" value="1"/>
</dbReference>
<dbReference type="CDD" id="cd22031">
    <property type="entry name" value="HMG-box_SoxE"/>
    <property type="match status" value="1"/>
</dbReference>
<dbReference type="GO" id="GO:0000981">
    <property type="term" value="F:DNA-binding transcription factor activity, RNA polymerase II-specific"/>
    <property type="evidence" value="ECO:0007669"/>
    <property type="project" value="TreeGrafter"/>
</dbReference>
<dbReference type="SMART" id="SM00398">
    <property type="entry name" value="HMG"/>
    <property type="match status" value="1"/>
</dbReference>
<keyword evidence="2" id="KW-0805">Transcription regulation</keyword>
<organism evidence="10">
    <name type="scientific">Neodiprion lecontei</name>
    <name type="common">Redheaded pine sawfly</name>
    <dbReference type="NCBI Taxonomy" id="441921"/>
    <lineage>
        <taxon>Eukaryota</taxon>
        <taxon>Metazoa</taxon>
        <taxon>Ecdysozoa</taxon>
        <taxon>Arthropoda</taxon>
        <taxon>Hexapoda</taxon>
        <taxon>Insecta</taxon>
        <taxon>Pterygota</taxon>
        <taxon>Neoptera</taxon>
        <taxon>Endopterygota</taxon>
        <taxon>Hymenoptera</taxon>
        <taxon>Tenthredinoidea</taxon>
        <taxon>Diprionidae</taxon>
        <taxon>Diprioninae</taxon>
        <taxon>Neodiprion</taxon>
    </lineage>
</organism>
<dbReference type="OrthoDB" id="6247875at2759"/>
<protein>
    <submittedName>
        <fullName evidence="10">Transcription factor Sox-9-B-like</fullName>
    </submittedName>
</protein>
<feature type="DNA-binding region" description="HMG box" evidence="6">
    <location>
        <begin position="92"/>
        <end position="160"/>
    </location>
</feature>
<dbReference type="PROSITE" id="PS50118">
    <property type="entry name" value="HMG_BOX_2"/>
    <property type="match status" value="1"/>
</dbReference>
<feature type="compositionally biased region" description="Low complexity" evidence="7">
    <location>
        <begin position="29"/>
        <end position="49"/>
    </location>
</feature>
<evidence type="ECO:0000313" key="10">
    <source>
        <dbReference type="RefSeq" id="XP_015521624.2"/>
    </source>
</evidence>
<evidence type="ECO:0000256" key="4">
    <source>
        <dbReference type="ARBA" id="ARBA00023163"/>
    </source>
</evidence>
<feature type="compositionally biased region" description="Polar residues" evidence="7">
    <location>
        <begin position="16"/>
        <end position="28"/>
    </location>
</feature>
<keyword evidence="4" id="KW-0804">Transcription</keyword>
<feature type="region of interest" description="Disordered" evidence="7">
    <location>
        <begin position="435"/>
        <end position="475"/>
    </location>
</feature>
<feature type="domain" description="HMG box" evidence="8">
    <location>
        <begin position="92"/>
        <end position="160"/>
    </location>
</feature>
<feature type="region of interest" description="Disordered" evidence="7">
    <location>
        <begin position="1"/>
        <end position="53"/>
    </location>
</feature>
<dbReference type="KEGG" id="nlo:107225612"/>
<keyword evidence="5 6" id="KW-0539">Nucleus</keyword>
<evidence type="ECO:0000256" key="3">
    <source>
        <dbReference type="ARBA" id="ARBA00023125"/>
    </source>
</evidence>
<dbReference type="GeneID" id="107225612"/>
<sequence>MNEIMGESSAPPATGMENSISVSSTPVLNNNNNNNENNNSSSNNNNNNGPGIGGVNGGEGISAAVAKVLKGYDWTLVPVATKGSGDKRAAHVKRPMNAFMVWAQAARRRLADQYPQLHNAELSKTLGKLWRLLSESDKKPFVEEAERLRVIHKREHPDYKYQPRRRKQNGSNGRDNSPTRSQSNVTFSVSRSSFKQEDSRSPVGGLQGPTSPQSGISSSPPTTPRQGLSPLTPPTTPREQHYANMQGNPHQQNNSTIPLYHHDQSSGASSATCEGPQQHGGVDLRYIEVGECLPVEDGHLTTLSNTLGGVAGLNLPLALHECEVESSELDQYLPPPALHHMQYALAPPCSTASQWLPNRYGMTDGDDEEDDDEEHDNEDLDNEDSERARKRHCNEHHLEMTWEERTHDMIRYHELQPPLPPVQYIHAPHHGQSHVHLHLHGHGHPHGTTNSSTGTSTSTTTTTPHGGHPHVVGPSPYTNQYHRYVPGIEESWANCL</sequence>
<evidence type="ECO:0000256" key="1">
    <source>
        <dbReference type="ARBA" id="ARBA00004123"/>
    </source>
</evidence>
<dbReference type="AlphaFoldDB" id="A0A6J0C5H3"/>
<feature type="region of interest" description="Disordered" evidence="7">
    <location>
        <begin position="356"/>
        <end position="392"/>
    </location>
</feature>
<dbReference type="Gene3D" id="1.10.30.10">
    <property type="entry name" value="High mobility group box domain"/>
    <property type="match status" value="1"/>
</dbReference>
<comment type="subcellular location">
    <subcellularLocation>
        <location evidence="1">Nucleus</location>
    </subcellularLocation>
</comment>
<proteinExistence type="predicted"/>
<evidence type="ECO:0000256" key="2">
    <source>
        <dbReference type="ARBA" id="ARBA00023015"/>
    </source>
</evidence>
<dbReference type="PANTHER" id="PTHR45803">
    <property type="entry name" value="SOX100B"/>
    <property type="match status" value="1"/>
</dbReference>
<dbReference type="GO" id="GO:0000978">
    <property type="term" value="F:RNA polymerase II cis-regulatory region sequence-specific DNA binding"/>
    <property type="evidence" value="ECO:0007669"/>
    <property type="project" value="TreeGrafter"/>
</dbReference>
<evidence type="ECO:0000259" key="8">
    <source>
        <dbReference type="PROSITE" id="PS50118"/>
    </source>
</evidence>
<feature type="compositionally biased region" description="Polar residues" evidence="7">
    <location>
        <begin position="169"/>
        <end position="193"/>
    </location>
</feature>
<dbReference type="InterPro" id="IPR009071">
    <property type="entry name" value="HMG_box_dom"/>
</dbReference>
<feature type="compositionally biased region" description="Acidic residues" evidence="7">
    <location>
        <begin position="364"/>
        <end position="384"/>
    </location>
</feature>
<feature type="compositionally biased region" description="Polar residues" evidence="7">
    <location>
        <begin position="208"/>
        <end position="226"/>
    </location>
</feature>
<dbReference type="GO" id="GO:0005634">
    <property type="term" value="C:nucleus"/>
    <property type="evidence" value="ECO:0007669"/>
    <property type="project" value="UniProtKB-SubCell"/>
</dbReference>
<evidence type="ECO:0000256" key="7">
    <source>
        <dbReference type="SAM" id="MobiDB-lite"/>
    </source>
</evidence>
<evidence type="ECO:0000256" key="5">
    <source>
        <dbReference type="ARBA" id="ARBA00023242"/>
    </source>
</evidence>
<dbReference type="PANTHER" id="PTHR45803:SF5">
    <property type="entry name" value="SOX100B"/>
    <property type="match status" value="1"/>
</dbReference>
<reference evidence="10" key="1">
    <citation type="submission" date="2025-08" db="UniProtKB">
        <authorList>
            <consortium name="RefSeq"/>
        </authorList>
    </citation>
    <scope>IDENTIFICATION</scope>
    <source>
        <tissue evidence="10">Thorax and Abdomen</tissue>
    </source>
</reference>
<dbReference type="InterPro" id="IPR050917">
    <property type="entry name" value="SOX_TF"/>
</dbReference>
<evidence type="ECO:0000313" key="9">
    <source>
        <dbReference type="Proteomes" id="UP000829291"/>
    </source>
</evidence>